<feature type="domain" description="HTH merR-type" evidence="3">
    <location>
        <begin position="1"/>
        <end position="59"/>
    </location>
</feature>
<dbReference type="GO" id="GO:0003677">
    <property type="term" value="F:DNA binding"/>
    <property type="evidence" value="ECO:0007669"/>
    <property type="project" value="UniProtKB-KW"/>
</dbReference>
<dbReference type="PROSITE" id="PS50937">
    <property type="entry name" value="HTH_MERR_2"/>
    <property type="match status" value="1"/>
</dbReference>
<dbReference type="EMBL" id="CABFPH010000084">
    <property type="protein sequence ID" value="VUD73749.1"/>
    <property type="molecule type" value="Genomic_DNA"/>
</dbReference>
<dbReference type="Gene3D" id="1.10.1660.10">
    <property type="match status" value="1"/>
</dbReference>
<organism evidence="4 5">
    <name type="scientific">Methylobacterium symbioticum</name>
    <dbReference type="NCBI Taxonomy" id="2584084"/>
    <lineage>
        <taxon>Bacteria</taxon>
        <taxon>Pseudomonadati</taxon>
        <taxon>Pseudomonadota</taxon>
        <taxon>Alphaproteobacteria</taxon>
        <taxon>Hyphomicrobiales</taxon>
        <taxon>Methylobacteriaceae</taxon>
        <taxon>Methylobacterium</taxon>
    </lineage>
</organism>
<gene>
    <name evidence="4" type="primary">adhR</name>
    <name evidence="4" type="ORF">MET9862_04369</name>
</gene>
<dbReference type="InterPro" id="IPR047057">
    <property type="entry name" value="MerR_fam"/>
</dbReference>
<accession>A0A509EJU2</accession>
<dbReference type="SUPFAM" id="SSF46955">
    <property type="entry name" value="Putative DNA-binding domain"/>
    <property type="match status" value="1"/>
</dbReference>
<dbReference type="PANTHER" id="PTHR30204">
    <property type="entry name" value="REDOX-CYCLING DRUG-SENSING TRANSCRIPTIONAL ACTIVATOR SOXR"/>
    <property type="match status" value="1"/>
</dbReference>
<feature type="compositionally biased region" description="Basic and acidic residues" evidence="2">
    <location>
        <begin position="116"/>
        <end position="135"/>
    </location>
</feature>
<dbReference type="Proteomes" id="UP000410984">
    <property type="component" value="Unassembled WGS sequence"/>
</dbReference>
<dbReference type="SMART" id="SM00422">
    <property type="entry name" value="HTH_MERR"/>
    <property type="match status" value="1"/>
</dbReference>
<name>A0A509EJU2_9HYPH</name>
<dbReference type="Pfam" id="PF00376">
    <property type="entry name" value="MerR"/>
    <property type="match status" value="1"/>
</dbReference>
<evidence type="ECO:0000313" key="5">
    <source>
        <dbReference type="Proteomes" id="UP000410984"/>
    </source>
</evidence>
<dbReference type="PROSITE" id="PS00552">
    <property type="entry name" value="HTH_MERR_1"/>
    <property type="match status" value="1"/>
</dbReference>
<dbReference type="GO" id="GO:0003700">
    <property type="term" value="F:DNA-binding transcription factor activity"/>
    <property type="evidence" value="ECO:0007669"/>
    <property type="project" value="InterPro"/>
</dbReference>
<keyword evidence="1" id="KW-0238">DNA-binding</keyword>
<protein>
    <submittedName>
        <fullName evidence="4">HTH-type transcriptional regulator AdhR</fullName>
    </submittedName>
</protein>
<dbReference type="AlphaFoldDB" id="A0A509EJU2"/>
<reference evidence="4 5" key="1">
    <citation type="submission" date="2019-06" db="EMBL/GenBank/DDBJ databases">
        <authorList>
            <person name="Rodrigo-Torres L."/>
            <person name="Arahal R. D."/>
            <person name="Lucena T."/>
        </authorList>
    </citation>
    <scope>NUCLEOTIDE SEQUENCE [LARGE SCALE GENOMIC DNA]</scope>
    <source>
        <strain evidence="4 5">SB0023/3</strain>
    </source>
</reference>
<keyword evidence="5" id="KW-1185">Reference proteome</keyword>
<dbReference type="InterPro" id="IPR000551">
    <property type="entry name" value="MerR-type_HTH_dom"/>
</dbReference>
<dbReference type="CDD" id="cd01109">
    <property type="entry name" value="HTH_YyaN"/>
    <property type="match status" value="1"/>
</dbReference>
<feature type="region of interest" description="Disordered" evidence="2">
    <location>
        <begin position="116"/>
        <end position="142"/>
    </location>
</feature>
<evidence type="ECO:0000256" key="1">
    <source>
        <dbReference type="ARBA" id="ARBA00023125"/>
    </source>
</evidence>
<sequence length="142" mass="16033">MRIGTFAARSGLSPDTIRYYERIGLMPPPPRDTAGRRSYGADELAWASFLCKLQVMDMPIRDRLAYGRLRAEGDATVGDRLAILELHRANLVKRQAEIADCVAVLDAKIDHYRRLEPARETATDEQGSTHDDGRGGRRPRRR</sequence>
<proteinExistence type="predicted"/>
<evidence type="ECO:0000313" key="4">
    <source>
        <dbReference type="EMBL" id="VUD73749.1"/>
    </source>
</evidence>
<dbReference type="PANTHER" id="PTHR30204:SF98">
    <property type="entry name" value="HTH-TYPE TRANSCRIPTIONAL REGULATOR ADHR"/>
    <property type="match status" value="1"/>
</dbReference>
<dbReference type="RefSeq" id="WP_210248125.1">
    <property type="nucleotide sequence ID" value="NZ_CABFPH010000084.1"/>
</dbReference>
<dbReference type="InterPro" id="IPR009061">
    <property type="entry name" value="DNA-bd_dom_put_sf"/>
</dbReference>
<evidence type="ECO:0000256" key="2">
    <source>
        <dbReference type="SAM" id="MobiDB-lite"/>
    </source>
</evidence>
<evidence type="ECO:0000259" key="3">
    <source>
        <dbReference type="PROSITE" id="PS50937"/>
    </source>
</evidence>